<evidence type="ECO:0000313" key="2">
    <source>
        <dbReference type="EMBL" id="GEC15868.1"/>
    </source>
</evidence>
<dbReference type="InterPro" id="IPR036188">
    <property type="entry name" value="FAD/NAD-bd_sf"/>
</dbReference>
<accession>A0A4Y3WBM7</accession>
<evidence type="ECO:0000313" key="3">
    <source>
        <dbReference type="Proteomes" id="UP000318825"/>
    </source>
</evidence>
<dbReference type="Gene3D" id="3.50.50.60">
    <property type="entry name" value="FAD/NAD(P)-binding domain"/>
    <property type="match status" value="1"/>
</dbReference>
<dbReference type="InterPro" id="IPR038732">
    <property type="entry name" value="HpyO/CreE_NAD-binding"/>
</dbReference>
<protein>
    <submittedName>
        <fullName evidence="2">FAD/NAD(P) binding domain-containing protein</fullName>
    </submittedName>
</protein>
<dbReference type="PANTHER" id="PTHR40254">
    <property type="entry name" value="BLR0577 PROTEIN"/>
    <property type="match status" value="1"/>
</dbReference>
<evidence type="ECO:0000259" key="1">
    <source>
        <dbReference type="Pfam" id="PF13454"/>
    </source>
</evidence>
<name>A0A4Y3WBM7_NITWI</name>
<dbReference type="AlphaFoldDB" id="A0A4Y3WBM7"/>
<proteinExistence type="predicted"/>
<organism evidence="2 3">
    <name type="scientific">Nitrobacter winogradskyi</name>
    <name type="common">Nitrobacter agilis</name>
    <dbReference type="NCBI Taxonomy" id="913"/>
    <lineage>
        <taxon>Bacteria</taxon>
        <taxon>Pseudomonadati</taxon>
        <taxon>Pseudomonadota</taxon>
        <taxon>Alphaproteobacteria</taxon>
        <taxon>Hyphomicrobiales</taxon>
        <taxon>Nitrobacteraceae</taxon>
        <taxon>Nitrobacter</taxon>
    </lineage>
</organism>
<dbReference type="Pfam" id="PF13454">
    <property type="entry name" value="NAD_binding_9"/>
    <property type="match status" value="1"/>
</dbReference>
<gene>
    <name evidence="2" type="ORF">NWI01_17600</name>
</gene>
<dbReference type="InterPro" id="IPR052189">
    <property type="entry name" value="L-asp_N-monooxygenase_NS-form"/>
</dbReference>
<comment type="caution">
    <text evidence="2">The sequence shown here is derived from an EMBL/GenBank/DDBJ whole genome shotgun (WGS) entry which is preliminary data.</text>
</comment>
<sequence>MPSSKRRRDASTIASRRFGRWLEPPDNGITSAWDETVRTVAFVGAGPTTIYTLCAFVDETTAPAKVTVFEAQPRAGLGTPYRPGWNDPAMLSNIASIEIPPIGETLIDWLRRQPRARLVRLGIDPEMIDGRTFYPRLALGEYFLDQFDALIARAVERGIKIEVRTNCPVTDVAAEHDGIKLSVSPRSGEPFERLFDHVVLATGHCWPEEPEARPGYFLSPWPATALQRIPATTVGIRGSSLTAIDAAVAIAVAHGSFVETDDGGVIYRTNAGSEPLRMVMMSRKGLLPEADFYHPVPYEPLAICTPKAIEALIEQAYDTLLDGAYALFKRELAHADSKYAARVNLDELDLEDFTDRYFADRADADPFEWATANLAEARANYADHVTVPWRYAILRMHEVLALIVPHLGEDSLQRFNRYLKPVFVDEYATVPHLSIERMLALHSAGRLDVIALGRDHRVDSHGPEPGATVVIDGERHHFPAFVDATGQRPLAVEAFPFATLIEQGVVQDAADGAPDIAKGVAVDEQFHPLSDHPAADRIFCLSIPFILSRHPFIQGITSSHEMGVVVGAALAGRAKRSGADAELKEAT</sequence>
<dbReference type="PANTHER" id="PTHR40254:SF1">
    <property type="entry name" value="BLR0577 PROTEIN"/>
    <property type="match status" value="1"/>
</dbReference>
<reference evidence="2 3" key="1">
    <citation type="submission" date="2019-06" db="EMBL/GenBank/DDBJ databases">
        <title>Whole genome shotgun sequence of Nitrobacter winogradskyi NBRC 14297.</title>
        <authorList>
            <person name="Hosoyama A."/>
            <person name="Uohara A."/>
            <person name="Ohji S."/>
            <person name="Ichikawa N."/>
        </authorList>
    </citation>
    <scope>NUCLEOTIDE SEQUENCE [LARGE SCALE GENOMIC DNA]</scope>
    <source>
        <strain evidence="2 3">NBRC 14297</strain>
    </source>
</reference>
<feature type="domain" description="FAD-dependent urate hydroxylase HpyO/Asp monooxygenase CreE-like FAD/NAD(P)-binding" evidence="1">
    <location>
        <begin position="41"/>
        <end position="204"/>
    </location>
</feature>
<dbReference type="EMBL" id="BJNF01000042">
    <property type="protein sequence ID" value="GEC15868.1"/>
    <property type="molecule type" value="Genomic_DNA"/>
</dbReference>
<dbReference type="Proteomes" id="UP000318825">
    <property type="component" value="Unassembled WGS sequence"/>
</dbReference>
<dbReference type="SUPFAM" id="SSF51905">
    <property type="entry name" value="FAD/NAD(P)-binding domain"/>
    <property type="match status" value="1"/>
</dbReference>